<evidence type="ECO:0000313" key="3">
    <source>
        <dbReference type="Proteomes" id="UP000001542"/>
    </source>
</evidence>
<evidence type="ECO:0000256" key="1">
    <source>
        <dbReference type="SAM" id="Phobius"/>
    </source>
</evidence>
<dbReference type="Proteomes" id="UP000001542">
    <property type="component" value="Unassembled WGS sequence"/>
</dbReference>
<feature type="transmembrane region" description="Helical" evidence="1">
    <location>
        <begin position="254"/>
        <end position="275"/>
    </location>
</feature>
<keyword evidence="1" id="KW-0472">Membrane</keyword>
<keyword evidence="1" id="KW-1133">Transmembrane helix</keyword>
<proteinExistence type="predicted"/>
<evidence type="ECO:0000313" key="2">
    <source>
        <dbReference type="EMBL" id="EAY10237.1"/>
    </source>
</evidence>
<reference evidence="2" key="1">
    <citation type="submission" date="2006-10" db="EMBL/GenBank/DDBJ databases">
        <authorList>
            <person name="Amadeo P."/>
            <person name="Zhao Q."/>
            <person name="Wortman J."/>
            <person name="Fraser-Liggett C."/>
            <person name="Carlton J."/>
        </authorList>
    </citation>
    <scope>NUCLEOTIDE SEQUENCE</scope>
    <source>
        <strain evidence="2">G3</strain>
    </source>
</reference>
<gene>
    <name evidence="2" type="ORF">TVAG_046590</name>
</gene>
<dbReference type="SMR" id="A2EAN4"/>
<dbReference type="RefSeq" id="XP_001322460.1">
    <property type="nucleotide sequence ID" value="XM_001322425.1"/>
</dbReference>
<accession>A2EAN4</accession>
<dbReference type="InParanoid" id="A2EAN4"/>
<dbReference type="VEuPathDB" id="TrichDB:TVAG_046590"/>
<reference evidence="2" key="2">
    <citation type="journal article" date="2007" name="Science">
        <title>Draft genome sequence of the sexually transmitted pathogen Trichomonas vaginalis.</title>
        <authorList>
            <person name="Carlton J.M."/>
            <person name="Hirt R.P."/>
            <person name="Silva J.C."/>
            <person name="Delcher A.L."/>
            <person name="Schatz M."/>
            <person name="Zhao Q."/>
            <person name="Wortman J.R."/>
            <person name="Bidwell S.L."/>
            <person name="Alsmark U.C.M."/>
            <person name="Besteiro S."/>
            <person name="Sicheritz-Ponten T."/>
            <person name="Noel C.J."/>
            <person name="Dacks J.B."/>
            <person name="Foster P.G."/>
            <person name="Simillion C."/>
            <person name="Van de Peer Y."/>
            <person name="Miranda-Saavedra D."/>
            <person name="Barton G.J."/>
            <person name="Westrop G.D."/>
            <person name="Mueller S."/>
            <person name="Dessi D."/>
            <person name="Fiori P.L."/>
            <person name="Ren Q."/>
            <person name="Paulsen I."/>
            <person name="Zhang H."/>
            <person name="Bastida-Corcuera F.D."/>
            <person name="Simoes-Barbosa A."/>
            <person name="Brown M.T."/>
            <person name="Hayes R.D."/>
            <person name="Mukherjee M."/>
            <person name="Okumura C.Y."/>
            <person name="Schneider R."/>
            <person name="Smith A.J."/>
            <person name="Vanacova S."/>
            <person name="Villalvazo M."/>
            <person name="Haas B.J."/>
            <person name="Pertea M."/>
            <person name="Feldblyum T.V."/>
            <person name="Utterback T.R."/>
            <person name="Shu C.L."/>
            <person name="Osoegawa K."/>
            <person name="de Jong P.J."/>
            <person name="Hrdy I."/>
            <person name="Horvathova L."/>
            <person name="Zubacova Z."/>
            <person name="Dolezal P."/>
            <person name="Malik S.B."/>
            <person name="Logsdon J.M. Jr."/>
            <person name="Henze K."/>
            <person name="Gupta A."/>
            <person name="Wang C.C."/>
            <person name="Dunne R.L."/>
            <person name="Upcroft J.A."/>
            <person name="Upcroft P."/>
            <person name="White O."/>
            <person name="Salzberg S.L."/>
            <person name="Tang P."/>
            <person name="Chiu C.-H."/>
            <person name="Lee Y.-S."/>
            <person name="Embley T.M."/>
            <person name="Coombs G.H."/>
            <person name="Mottram J.C."/>
            <person name="Tachezy J."/>
            <person name="Fraser-Liggett C.M."/>
            <person name="Johnson P.J."/>
        </authorList>
    </citation>
    <scope>NUCLEOTIDE SEQUENCE [LARGE SCALE GENOMIC DNA]</scope>
    <source>
        <strain evidence="2">G3</strain>
    </source>
</reference>
<dbReference type="VEuPathDB" id="TrichDB:TVAGG3_0958310"/>
<protein>
    <submittedName>
        <fullName evidence="2">Uncharacterized protein</fullName>
    </submittedName>
</protein>
<dbReference type="EMBL" id="DS113341">
    <property type="protein sequence ID" value="EAY10237.1"/>
    <property type="molecule type" value="Genomic_DNA"/>
</dbReference>
<sequence length="323" mass="37225">MPLSNICLTRLVSSGIAESHFVGISHDKCVSLEIQSVPLYLSFFTPNFVSVTKYMKSNTGTEDKFIYSFNISNSGRIDRALTKDEYYVFRSIGASSMTLSMSDFKTHGCTEIYIEDSPKTNHTFQITKNQDFFSTNFDMIKCYLYASKYHQNINGVLGECTNCPSIHLYEGPYHKMELKPSTSFSHTQQVEKYPITIVLRPPQKKDTQSDLEYFYMNLTSEMSIYNDTKYKSATYYGCINQTTHVYKNVYVGNIISYVFSSILLLSSIIILLITFSRYQNLCCFYFCPCHRGYESTSGVNTMYLFTSGKNYEKYMNNFDHITV</sequence>
<keyword evidence="1" id="KW-0812">Transmembrane</keyword>
<name>A2EAN4_TRIV3</name>
<organism evidence="2 3">
    <name type="scientific">Trichomonas vaginalis (strain ATCC PRA-98 / G3)</name>
    <dbReference type="NCBI Taxonomy" id="412133"/>
    <lineage>
        <taxon>Eukaryota</taxon>
        <taxon>Metamonada</taxon>
        <taxon>Parabasalia</taxon>
        <taxon>Trichomonadida</taxon>
        <taxon>Trichomonadidae</taxon>
        <taxon>Trichomonas</taxon>
    </lineage>
</organism>
<dbReference type="AlphaFoldDB" id="A2EAN4"/>
<dbReference type="KEGG" id="tva:4768168"/>
<keyword evidence="3" id="KW-1185">Reference proteome</keyword>